<dbReference type="Pfam" id="PF20467">
    <property type="entry name" value="MmeI_C"/>
    <property type="match status" value="1"/>
</dbReference>
<dbReference type="Proteomes" id="UP000621447">
    <property type="component" value="Unassembled WGS sequence"/>
</dbReference>
<sequence length="156" mass="17456">MRQITGRMKSDYMYSVGVVYNTFPWPDATPTQRAQVEALAQAVLDARALPKNATSTLADLYDPDTMPAELRRAHRELDLAVDRLYRRAPFASDRERVEHLFTLYQRLVDPLGNDGARQNRRVARRRTRSDADTADTSPPPAPDAPPRDDAGPPGAP</sequence>
<reference evidence="4 5" key="1">
    <citation type="submission" date="2020-06" db="EMBL/GenBank/DDBJ databases">
        <title>Sphingomonas hominis sp. nov., a member of the Sphingomonas, isolated from the hair of a 22-year-old girl.</title>
        <authorList>
            <person name="Zhang D.-F."/>
            <person name="Cui X.-W."/>
        </authorList>
    </citation>
    <scope>NUCLEOTIDE SEQUENCE [LARGE SCALE GENOMIC DNA]</scope>
    <source>
        <strain evidence="4 5">HHU CXW</strain>
    </source>
</reference>
<name>A0ABX2JET2_9SPHN</name>
<dbReference type="InterPro" id="IPR046820">
    <property type="entry name" value="MmeI_TRD"/>
</dbReference>
<dbReference type="InterPro" id="IPR046818">
    <property type="entry name" value="MmeI_C"/>
</dbReference>
<evidence type="ECO:0000256" key="1">
    <source>
        <dbReference type="SAM" id="MobiDB-lite"/>
    </source>
</evidence>
<feature type="region of interest" description="Disordered" evidence="1">
    <location>
        <begin position="111"/>
        <end position="156"/>
    </location>
</feature>
<gene>
    <name evidence="4" type="ORF">HRV97_01225</name>
</gene>
<organism evidence="4 5">
    <name type="scientific">Sphingomonas hominis</name>
    <dbReference type="NCBI Taxonomy" id="2741495"/>
    <lineage>
        <taxon>Bacteria</taxon>
        <taxon>Pseudomonadati</taxon>
        <taxon>Pseudomonadota</taxon>
        <taxon>Alphaproteobacteria</taxon>
        <taxon>Sphingomonadales</taxon>
        <taxon>Sphingomonadaceae</taxon>
        <taxon>Sphingomonas</taxon>
    </lineage>
</organism>
<dbReference type="EMBL" id="JABULH010000001">
    <property type="protein sequence ID" value="NTS63780.1"/>
    <property type="molecule type" value="Genomic_DNA"/>
</dbReference>
<dbReference type="Pfam" id="PF20466">
    <property type="entry name" value="MmeI_TRD"/>
    <property type="match status" value="1"/>
</dbReference>
<feature type="compositionally biased region" description="Basic residues" evidence="1">
    <location>
        <begin position="118"/>
        <end position="127"/>
    </location>
</feature>
<feature type="domain" description="MmeI-like C-terminal" evidence="3">
    <location>
        <begin position="29"/>
        <end position="109"/>
    </location>
</feature>
<evidence type="ECO:0000259" key="3">
    <source>
        <dbReference type="Pfam" id="PF20467"/>
    </source>
</evidence>
<feature type="domain" description="MmeI-like target recognition" evidence="2">
    <location>
        <begin position="1"/>
        <end position="27"/>
    </location>
</feature>
<protein>
    <submittedName>
        <fullName evidence="4">Uncharacterized protein</fullName>
    </submittedName>
</protein>
<evidence type="ECO:0000313" key="4">
    <source>
        <dbReference type="EMBL" id="NTS63780.1"/>
    </source>
</evidence>
<keyword evidence="5" id="KW-1185">Reference proteome</keyword>
<evidence type="ECO:0000259" key="2">
    <source>
        <dbReference type="Pfam" id="PF20466"/>
    </source>
</evidence>
<accession>A0ABX2JET2</accession>
<comment type="caution">
    <text evidence="4">The sequence shown here is derived from an EMBL/GenBank/DDBJ whole genome shotgun (WGS) entry which is preliminary data.</text>
</comment>
<proteinExistence type="predicted"/>
<evidence type="ECO:0000313" key="5">
    <source>
        <dbReference type="Proteomes" id="UP000621447"/>
    </source>
</evidence>